<dbReference type="InterPro" id="IPR018713">
    <property type="entry name" value="MPAB/Lcp_cat_dom"/>
</dbReference>
<dbReference type="EC" id="1.-.-.-" evidence="2"/>
<proteinExistence type="predicted"/>
<keyword evidence="2" id="KW-0560">Oxidoreductase</keyword>
<dbReference type="RefSeq" id="WP_378285104.1">
    <property type="nucleotide sequence ID" value="NZ_JBHSON010000042.1"/>
</dbReference>
<dbReference type="Pfam" id="PF09995">
    <property type="entry name" value="MPAB_Lcp_cat"/>
    <property type="match status" value="1"/>
</dbReference>
<dbReference type="PANTHER" id="PTHR36151:SF3">
    <property type="entry name" value="ER-BOUND OXYGENASE MPAB_MPAB'_RUBBER OXYGENASE CATALYTIC DOMAIN-CONTAINING PROTEIN"/>
    <property type="match status" value="1"/>
</dbReference>
<dbReference type="Proteomes" id="UP001596074">
    <property type="component" value="Unassembled WGS sequence"/>
</dbReference>
<evidence type="ECO:0000259" key="1">
    <source>
        <dbReference type="Pfam" id="PF09995"/>
    </source>
</evidence>
<sequence>MPATVQPPESVTWRVHIDRSMWVGGVRGLMLQALHPVAMWGVWQNSNFQEDPFGRLQRTSDFVGIGTFGSPEEAETAARRVRDIHRSLRIHNHDTGRKERLDQPELLLWVHCAEVYSYLQVARRAGLLLTDAMADRYLDEQRRSATLVGLHAEDVPGSVAEMEAYFAEMRPRLRVTEEAAATVRFLMWPTMPDNLKYLAPGKPGWFPFGALCYYTLPDWARQMYGALPEVPRPAVTTALRSFRMAMNSVPERMHDYAFAKPTRDMLDRARHRLAAEGYDLSHGLYGLKSPRRWKEREALVSA</sequence>
<organism evidence="2 3">
    <name type="scientific">Actinomadura rugatobispora</name>
    <dbReference type="NCBI Taxonomy" id="1994"/>
    <lineage>
        <taxon>Bacteria</taxon>
        <taxon>Bacillati</taxon>
        <taxon>Actinomycetota</taxon>
        <taxon>Actinomycetes</taxon>
        <taxon>Streptosporangiales</taxon>
        <taxon>Thermomonosporaceae</taxon>
        <taxon>Actinomadura</taxon>
    </lineage>
</organism>
<feature type="domain" description="ER-bound oxygenase mpaB/mpaB'/Rubber oxygenase catalytic" evidence="1">
    <location>
        <begin position="13"/>
        <end position="242"/>
    </location>
</feature>
<name>A0ABW1A5W3_9ACTN</name>
<dbReference type="GO" id="GO:0016491">
    <property type="term" value="F:oxidoreductase activity"/>
    <property type="evidence" value="ECO:0007669"/>
    <property type="project" value="UniProtKB-KW"/>
</dbReference>
<accession>A0ABW1A5W3</accession>
<gene>
    <name evidence="2" type="ORF">ACFPZN_27505</name>
</gene>
<evidence type="ECO:0000313" key="2">
    <source>
        <dbReference type="EMBL" id="MFC5749384.1"/>
    </source>
</evidence>
<reference evidence="3" key="1">
    <citation type="journal article" date="2019" name="Int. J. Syst. Evol. Microbiol.">
        <title>The Global Catalogue of Microorganisms (GCM) 10K type strain sequencing project: providing services to taxonomists for standard genome sequencing and annotation.</title>
        <authorList>
            <consortium name="The Broad Institute Genomics Platform"/>
            <consortium name="The Broad Institute Genome Sequencing Center for Infectious Disease"/>
            <person name="Wu L."/>
            <person name="Ma J."/>
        </authorList>
    </citation>
    <scope>NUCLEOTIDE SEQUENCE [LARGE SCALE GENOMIC DNA]</scope>
    <source>
        <strain evidence="3">KCTC 42087</strain>
    </source>
</reference>
<keyword evidence="3" id="KW-1185">Reference proteome</keyword>
<evidence type="ECO:0000313" key="3">
    <source>
        <dbReference type="Proteomes" id="UP001596074"/>
    </source>
</evidence>
<protein>
    <submittedName>
        <fullName evidence="2">Oxygenase MpaB family protein</fullName>
        <ecNumber evidence="2">1.-.-.-</ecNumber>
    </submittedName>
</protein>
<comment type="caution">
    <text evidence="2">The sequence shown here is derived from an EMBL/GenBank/DDBJ whole genome shotgun (WGS) entry which is preliminary data.</text>
</comment>
<dbReference type="EMBL" id="JBHSON010000042">
    <property type="protein sequence ID" value="MFC5749384.1"/>
    <property type="molecule type" value="Genomic_DNA"/>
</dbReference>
<dbReference type="PANTHER" id="PTHR36151">
    <property type="entry name" value="BLR2777 PROTEIN"/>
    <property type="match status" value="1"/>
</dbReference>